<organism evidence="2 3">
    <name type="scientific">Flectobacillus rivi</name>
    <dbReference type="NCBI Taxonomy" id="2984209"/>
    <lineage>
        <taxon>Bacteria</taxon>
        <taxon>Pseudomonadati</taxon>
        <taxon>Bacteroidota</taxon>
        <taxon>Cytophagia</taxon>
        <taxon>Cytophagales</taxon>
        <taxon>Flectobacillaceae</taxon>
        <taxon>Flectobacillus</taxon>
    </lineage>
</organism>
<accession>A0ABT6Z7N7</accession>
<dbReference type="InterPro" id="IPR025311">
    <property type="entry name" value="DUF4166"/>
</dbReference>
<dbReference type="EMBL" id="JASHIE010000017">
    <property type="protein sequence ID" value="MDI9877109.1"/>
    <property type="molecule type" value="Genomic_DNA"/>
</dbReference>
<dbReference type="RefSeq" id="WP_283383256.1">
    <property type="nucleotide sequence ID" value="NZ_JASHIE010000017.1"/>
</dbReference>
<comment type="caution">
    <text evidence="2">The sequence shown here is derived from an EMBL/GenBank/DDBJ whole genome shotgun (WGS) entry which is preliminary data.</text>
</comment>
<proteinExistence type="predicted"/>
<evidence type="ECO:0000313" key="2">
    <source>
        <dbReference type="EMBL" id="MDI9877109.1"/>
    </source>
</evidence>
<evidence type="ECO:0000259" key="1">
    <source>
        <dbReference type="Pfam" id="PF13761"/>
    </source>
</evidence>
<evidence type="ECO:0000313" key="3">
    <source>
        <dbReference type="Proteomes" id="UP001225761"/>
    </source>
</evidence>
<dbReference type="Pfam" id="PF13761">
    <property type="entry name" value="DUF4166"/>
    <property type="match status" value="1"/>
</dbReference>
<protein>
    <submittedName>
        <fullName evidence="2">DUF4166 domain-containing protein</fullName>
    </submittedName>
</protein>
<dbReference type="Proteomes" id="UP001225761">
    <property type="component" value="Unassembled WGS sequence"/>
</dbReference>
<keyword evidence="3" id="KW-1185">Reference proteome</keyword>
<reference evidence="2 3" key="1">
    <citation type="submission" date="2023-05" db="EMBL/GenBank/DDBJ databases">
        <title>Novel species of genus Flectobacillus isolated from stream in China.</title>
        <authorList>
            <person name="Lu H."/>
        </authorList>
    </citation>
    <scope>NUCLEOTIDE SEQUENCE [LARGE SCALE GENOMIC DNA]</scope>
    <source>
        <strain evidence="2 3">LFS242W</strain>
    </source>
</reference>
<gene>
    <name evidence="2" type="ORF">QM481_21400</name>
</gene>
<feature type="domain" description="DUF4166" evidence="1">
    <location>
        <begin position="25"/>
        <end position="209"/>
    </location>
</feature>
<sequence>MLQSAQIPTHISAYKRQMGAEYEKLHPEIQKRFDFSTSNNIAFIGRGVMEHIWNGNKLAVFVLKLLSKSNILFPRTGQNISYEIHNYPYIDDFGREVHSMNRVFYFTDEEQRFDGTATYSESKQQIVEYLGLDHRMIFEMGLKAENGAIRFTSGRQFAFLGKLKIPVPSLIRGDIELLEWYDDEKQKFYLDLKVTSKLLGPLFGFTGWFDAEYLVFKEPTIPQKFKPIRKENRE</sequence>
<name>A0ABT6Z7N7_9BACT</name>